<feature type="chain" id="PRO_5015148260" evidence="2">
    <location>
        <begin position="19"/>
        <end position="659"/>
    </location>
</feature>
<organism evidence="4 5">
    <name type="scientific">Chlorella sorokiniana</name>
    <name type="common">Freshwater green alga</name>
    <dbReference type="NCBI Taxonomy" id="3076"/>
    <lineage>
        <taxon>Eukaryota</taxon>
        <taxon>Viridiplantae</taxon>
        <taxon>Chlorophyta</taxon>
        <taxon>core chlorophytes</taxon>
        <taxon>Trebouxiophyceae</taxon>
        <taxon>Chlorellales</taxon>
        <taxon>Chlorellaceae</taxon>
        <taxon>Chlorella clade</taxon>
        <taxon>Chlorella</taxon>
    </lineage>
</organism>
<dbReference type="SUPFAM" id="SSF63825">
    <property type="entry name" value="YWTD domain"/>
    <property type="match status" value="1"/>
</dbReference>
<gene>
    <name evidence="4" type="ORF">C2E21_0591</name>
</gene>
<name>A0A2P6U3T8_CHLSO</name>
<keyword evidence="5" id="KW-1185">Reference proteome</keyword>
<evidence type="ECO:0000259" key="3">
    <source>
        <dbReference type="Pfam" id="PF22807"/>
    </source>
</evidence>
<dbReference type="EMBL" id="LHPG02000001">
    <property type="protein sequence ID" value="PRW60966.1"/>
    <property type="molecule type" value="Genomic_DNA"/>
</dbReference>
<evidence type="ECO:0000313" key="5">
    <source>
        <dbReference type="Proteomes" id="UP000239899"/>
    </source>
</evidence>
<reference evidence="4 5" key="1">
    <citation type="journal article" date="2018" name="Plant J.">
        <title>Genome sequences of Chlorella sorokiniana UTEX 1602 and Micractinium conductrix SAG 241.80: implications to maltose excretion by a green alga.</title>
        <authorList>
            <person name="Arriola M.B."/>
            <person name="Velmurugan N."/>
            <person name="Zhang Y."/>
            <person name="Plunkett M.H."/>
            <person name="Hondzo H."/>
            <person name="Barney B.M."/>
        </authorList>
    </citation>
    <scope>NUCLEOTIDE SEQUENCE [LARGE SCALE GENOMIC DNA]</scope>
    <source>
        <strain evidence="5">UTEX 1602</strain>
    </source>
</reference>
<dbReference type="InterPro" id="IPR011042">
    <property type="entry name" value="6-blade_b-propeller_TolB-like"/>
</dbReference>
<dbReference type="Pfam" id="PF22807">
    <property type="entry name" value="TrAA12"/>
    <property type="match status" value="1"/>
</dbReference>
<dbReference type="Proteomes" id="UP000239899">
    <property type="component" value="Unassembled WGS sequence"/>
</dbReference>
<proteinExistence type="predicted"/>
<feature type="compositionally biased region" description="Basic and acidic residues" evidence="1">
    <location>
        <begin position="492"/>
        <end position="502"/>
    </location>
</feature>
<feature type="signal peptide" evidence="2">
    <location>
        <begin position="1"/>
        <end position="18"/>
    </location>
</feature>
<dbReference type="InterPro" id="IPR054539">
    <property type="entry name" value="Beta-prop_PDH"/>
</dbReference>
<dbReference type="Gene3D" id="2.120.10.30">
    <property type="entry name" value="TolB, C-terminal domain"/>
    <property type="match status" value="1"/>
</dbReference>
<evidence type="ECO:0000256" key="1">
    <source>
        <dbReference type="SAM" id="MobiDB-lite"/>
    </source>
</evidence>
<evidence type="ECO:0000256" key="2">
    <source>
        <dbReference type="SAM" id="SignalP"/>
    </source>
</evidence>
<comment type="caution">
    <text evidence="4">The sequence shown here is derived from an EMBL/GenBank/DDBJ whole genome shotgun (WGS) entry which is preliminary data.</text>
</comment>
<sequence length="659" mass="70997">MGFRALLLPLLLAVGAAAQGTQQREKPAGLERKPAQPLPTWRPAELRLGSIRLPPGFAIETYADGYIPARFLSLGLVDGNATIVYASTAEENAVFAIVDRHDGQPRQACVLLHNLSSIAQPNGIAYDRSTGSLYIAGVDFMTRHDNVDAAALAGCNRTLVNSSTIAVLPPQEKHANRALTLGPDGKLYYTVAAPFDLGECIDPYCSIWRMDKDGSNRQRVVRNVRNAAGYTWLPSTGELLFTGMERDGMGNEAPDDVLAAIQIDDAAFSSGSITNMQWPVCHWQGSGPAALREPGPGQAISDTNVTWGSEGGINRTLSAEQQAAQAANCSASAPRPLQALGPHVAPLGVLYWAAPAAGEDRAWPAEYDNSLFIAEHGSWNRTPSVGYRIVNVQLSDDGRTVTDHTVFADGWLTQADEHWGRPVGLLRLPDSSLLIGDDYGFTIYRDVAGQPTAAEGAAQMSATKLGRDLGKRASNGLQRPGGPKGASQQRSGKAERSLRERAAAAARHPAAATALTVAASWLVVRSAASAFQHIRRRFLRQLLVDLCAALDAIGQPYWMDFGALLGIYRPALLEGLKRELPPKYTIKGAHSIELVLPTGRMEWRGCSISVPHDIEGTLVRRYGPGWRTPKYLDKGADTVEGSKPYAKVLRLLARLGIRV</sequence>
<feature type="domain" description="Pyrroloquinoline quinone-dependent pyranose dehydrogenase beta-propeller" evidence="3">
    <location>
        <begin position="319"/>
        <end position="403"/>
    </location>
</feature>
<accession>A0A2P6U3T8</accession>
<dbReference type="AlphaFoldDB" id="A0A2P6U3T8"/>
<evidence type="ECO:0000313" key="4">
    <source>
        <dbReference type="EMBL" id="PRW60966.1"/>
    </source>
</evidence>
<protein>
    <submittedName>
        <fullName evidence="4">Sorbosone dehydrogenase</fullName>
    </submittedName>
</protein>
<keyword evidence="2" id="KW-0732">Signal</keyword>
<feature type="region of interest" description="Disordered" evidence="1">
    <location>
        <begin position="471"/>
        <end position="502"/>
    </location>
</feature>
<dbReference type="OrthoDB" id="507128at2759"/>